<feature type="signal peptide" evidence="19">
    <location>
        <begin position="1"/>
        <end position="20"/>
    </location>
</feature>
<dbReference type="InterPro" id="IPR007110">
    <property type="entry name" value="Ig-like_dom"/>
</dbReference>
<dbReference type="PROSITE" id="PS50835">
    <property type="entry name" value="IG_LIKE"/>
    <property type="match status" value="2"/>
</dbReference>
<evidence type="ECO:0000256" key="17">
    <source>
        <dbReference type="ARBA" id="ARBA00023319"/>
    </source>
</evidence>
<dbReference type="OrthoDB" id="6244905at2759"/>
<evidence type="ECO:0000256" key="11">
    <source>
        <dbReference type="ARBA" id="ARBA00022989"/>
    </source>
</evidence>
<dbReference type="SMART" id="SM00409">
    <property type="entry name" value="IG"/>
    <property type="match status" value="2"/>
</dbReference>
<keyword evidence="22" id="KW-1185">Reference proteome</keyword>
<keyword evidence="6 19" id="KW-0732">Signal</keyword>
<dbReference type="FunFam" id="2.60.40.10:FF:000020">
    <property type="entry name" value="Fibroblast growth factor receptor"/>
    <property type="match status" value="1"/>
</dbReference>
<evidence type="ECO:0000256" key="4">
    <source>
        <dbReference type="ARBA" id="ARBA00022679"/>
    </source>
</evidence>
<evidence type="ECO:0000259" key="20">
    <source>
        <dbReference type="PROSITE" id="PS50835"/>
    </source>
</evidence>
<evidence type="ECO:0000256" key="16">
    <source>
        <dbReference type="ARBA" id="ARBA00023180"/>
    </source>
</evidence>
<keyword evidence="10" id="KW-0067">ATP-binding</keyword>
<keyword evidence="15" id="KW-0675">Receptor</keyword>
<evidence type="ECO:0000313" key="21">
    <source>
        <dbReference type="EMBL" id="CAD7085160.1"/>
    </source>
</evidence>
<evidence type="ECO:0000256" key="6">
    <source>
        <dbReference type="ARBA" id="ARBA00022729"/>
    </source>
</evidence>
<keyword evidence="16" id="KW-0325">Glycoprotein</keyword>
<keyword evidence="3" id="KW-0597">Phosphoprotein</keyword>
<dbReference type="PANTHER" id="PTHR11640">
    <property type="entry name" value="NEPHRIN"/>
    <property type="match status" value="1"/>
</dbReference>
<keyword evidence="5 18" id="KW-0812">Transmembrane</keyword>
<keyword evidence="12 18" id="KW-0472">Membrane</keyword>
<name>A0A7R8UR08_HERIL</name>
<dbReference type="Proteomes" id="UP000594454">
    <property type="component" value="Chromosome 3"/>
</dbReference>
<evidence type="ECO:0000256" key="14">
    <source>
        <dbReference type="ARBA" id="ARBA00023157"/>
    </source>
</evidence>
<keyword evidence="7" id="KW-0677">Repeat</keyword>
<evidence type="ECO:0000256" key="18">
    <source>
        <dbReference type="SAM" id="Phobius"/>
    </source>
</evidence>
<organism evidence="21 22">
    <name type="scientific">Hermetia illucens</name>
    <name type="common">Black soldier fly</name>
    <dbReference type="NCBI Taxonomy" id="343691"/>
    <lineage>
        <taxon>Eukaryota</taxon>
        <taxon>Metazoa</taxon>
        <taxon>Ecdysozoa</taxon>
        <taxon>Arthropoda</taxon>
        <taxon>Hexapoda</taxon>
        <taxon>Insecta</taxon>
        <taxon>Pterygota</taxon>
        <taxon>Neoptera</taxon>
        <taxon>Endopterygota</taxon>
        <taxon>Diptera</taxon>
        <taxon>Brachycera</taxon>
        <taxon>Stratiomyomorpha</taxon>
        <taxon>Stratiomyidae</taxon>
        <taxon>Hermetiinae</taxon>
        <taxon>Hermetia</taxon>
    </lineage>
</organism>
<dbReference type="EC" id="2.7.10.1" evidence="2"/>
<keyword evidence="13" id="KW-0829">Tyrosine-protein kinase</keyword>
<gene>
    <name evidence="21" type="ORF">HERILL_LOCUS8022</name>
</gene>
<dbReference type="GO" id="GO:0050839">
    <property type="term" value="F:cell adhesion molecule binding"/>
    <property type="evidence" value="ECO:0007669"/>
    <property type="project" value="TreeGrafter"/>
</dbReference>
<evidence type="ECO:0000256" key="3">
    <source>
        <dbReference type="ARBA" id="ARBA00022553"/>
    </source>
</evidence>
<evidence type="ECO:0000256" key="15">
    <source>
        <dbReference type="ARBA" id="ARBA00023170"/>
    </source>
</evidence>
<evidence type="ECO:0000313" key="22">
    <source>
        <dbReference type="Proteomes" id="UP000594454"/>
    </source>
</evidence>
<dbReference type="PANTHER" id="PTHR11640:SF164">
    <property type="entry name" value="MAM DOMAIN-CONTAINING GLYCOSYLPHOSPHATIDYLINOSITOL ANCHOR PROTEIN 1"/>
    <property type="match status" value="1"/>
</dbReference>
<dbReference type="InterPro" id="IPR003598">
    <property type="entry name" value="Ig_sub2"/>
</dbReference>
<dbReference type="SMART" id="SM00408">
    <property type="entry name" value="IGc2"/>
    <property type="match status" value="2"/>
</dbReference>
<dbReference type="SUPFAM" id="SSF48726">
    <property type="entry name" value="Immunoglobulin"/>
    <property type="match status" value="2"/>
</dbReference>
<keyword evidence="17" id="KW-0393">Immunoglobulin domain</keyword>
<dbReference type="InterPro" id="IPR051275">
    <property type="entry name" value="Cell_adhesion_signaling"/>
</dbReference>
<evidence type="ECO:0000256" key="2">
    <source>
        <dbReference type="ARBA" id="ARBA00011902"/>
    </source>
</evidence>
<evidence type="ECO:0000256" key="7">
    <source>
        <dbReference type="ARBA" id="ARBA00022737"/>
    </source>
</evidence>
<evidence type="ECO:0000256" key="8">
    <source>
        <dbReference type="ARBA" id="ARBA00022741"/>
    </source>
</evidence>
<protein>
    <recommendedName>
        <fullName evidence="2">receptor protein-tyrosine kinase</fullName>
        <ecNumber evidence="2">2.7.10.1</ecNumber>
    </recommendedName>
</protein>
<dbReference type="GO" id="GO:0005886">
    <property type="term" value="C:plasma membrane"/>
    <property type="evidence" value="ECO:0007669"/>
    <property type="project" value="TreeGrafter"/>
</dbReference>
<feature type="domain" description="Ig-like" evidence="20">
    <location>
        <begin position="157"/>
        <end position="266"/>
    </location>
</feature>
<feature type="domain" description="Ig-like" evidence="20">
    <location>
        <begin position="36"/>
        <end position="142"/>
    </location>
</feature>
<comment type="subcellular location">
    <subcellularLocation>
        <location evidence="1">Membrane</location>
        <topology evidence="1">Single-pass type I membrane protein</topology>
    </subcellularLocation>
</comment>
<dbReference type="InterPro" id="IPR013106">
    <property type="entry name" value="Ig_V-set"/>
</dbReference>
<feature type="transmembrane region" description="Helical" evidence="18">
    <location>
        <begin position="283"/>
        <end position="307"/>
    </location>
</feature>
<evidence type="ECO:0000256" key="5">
    <source>
        <dbReference type="ARBA" id="ARBA00022692"/>
    </source>
</evidence>
<dbReference type="InterPro" id="IPR013783">
    <property type="entry name" value="Ig-like_fold"/>
</dbReference>
<dbReference type="InterPro" id="IPR036179">
    <property type="entry name" value="Ig-like_dom_sf"/>
</dbReference>
<evidence type="ECO:0000256" key="13">
    <source>
        <dbReference type="ARBA" id="ARBA00023137"/>
    </source>
</evidence>
<evidence type="ECO:0000256" key="10">
    <source>
        <dbReference type="ARBA" id="ARBA00022840"/>
    </source>
</evidence>
<dbReference type="Pfam" id="PF07686">
    <property type="entry name" value="V-set"/>
    <property type="match status" value="1"/>
</dbReference>
<dbReference type="AlphaFoldDB" id="A0A7R8UR08"/>
<dbReference type="InParanoid" id="A0A7R8UR08"/>
<evidence type="ECO:0000256" key="9">
    <source>
        <dbReference type="ARBA" id="ARBA00022777"/>
    </source>
</evidence>
<dbReference type="GO" id="GO:0004714">
    <property type="term" value="F:transmembrane receptor protein tyrosine kinase activity"/>
    <property type="evidence" value="ECO:0007669"/>
    <property type="project" value="UniProtKB-EC"/>
</dbReference>
<evidence type="ECO:0000256" key="1">
    <source>
        <dbReference type="ARBA" id="ARBA00004479"/>
    </source>
</evidence>
<dbReference type="Gene3D" id="2.60.40.10">
    <property type="entry name" value="Immunoglobulins"/>
    <property type="match status" value="2"/>
</dbReference>
<dbReference type="GO" id="GO:0005911">
    <property type="term" value="C:cell-cell junction"/>
    <property type="evidence" value="ECO:0007669"/>
    <property type="project" value="TreeGrafter"/>
</dbReference>
<sequence>MRKGVKYLVVCLFLVSAREALPLTAGDLEGRVFYSPDSTSNVPELVQQEIGRDIRLKCGLKENPINSSLELPVEWYFKPCGGASSQYSCQDTISVKWTQLSCDPGLCRPTLHIRNASDEHSGLYKCTMRPYDSNDFKKLQIQFVRIYQVEVKTILLPEFLDGLANTTAEVGSRVVLHCRVQSRAHLAIKWFRKLDVPLIDFHDQSGVVQYSNKTYKLINTAGERILKDDIYLSKLILEDVTEDDSGVYACVALNYRGHRIREVYVNVESIENDLQSTTDPSEFLLLFLMPVGLAMIPLSLWFCFVFGKRYSRYKQEHTERMERMKNANMNYVRVNCE</sequence>
<dbReference type="InterPro" id="IPR003599">
    <property type="entry name" value="Ig_sub"/>
</dbReference>
<dbReference type="Pfam" id="PF07679">
    <property type="entry name" value="I-set"/>
    <property type="match status" value="1"/>
</dbReference>
<dbReference type="FunCoup" id="A0A7R8UR08">
    <property type="interactions" value="4"/>
</dbReference>
<dbReference type="InterPro" id="IPR013098">
    <property type="entry name" value="Ig_I-set"/>
</dbReference>
<evidence type="ECO:0000256" key="19">
    <source>
        <dbReference type="SAM" id="SignalP"/>
    </source>
</evidence>
<dbReference type="GO" id="GO:0098609">
    <property type="term" value="P:cell-cell adhesion"/>
    <property type="evidence" value="ECO:0007669"/>
    <property type="project" value="TreeGrafter"/>
</dbReference>
<feature type="chain" id="PRO_5030590613" description="receptor protein-tyrosine kinase" evidence="19">
    <location>
        <begin position="21"/>
        <end position="337"/>
    </location>
</feature>
<dbReference type="GO" id="GO:0005524">
    <property type="term" value="F:ATP binding"/>
    <property type="evidence" value="ECO:0007669"/>
    <property type="project" value="UniProtKB-KW"/>
</dbReference>
<keyword evidence="9" id="KW-0418">Kinase</keyword>
<dbReference type="OMA" id="DWTALPC"/>
<keyword evidence="14" id="KW-1015">Disulfide bond</keyword>
<accession>A0A7R8UR08</accession>
<proteinExistence type="predicted"/>
<keyword evidence="8" id="KW-0547">Nucleotide-binding</keyword>
<evidence type="ECO:0000256" key="12">
    <source>
        <dbReference type="ARBA" id="ARBA00023136"/>
    </source>
</evidence>
<keyword evidence="4" id="KW-0808">Transferase</keyword>
<reference evidence="21 22" key="1">
    <citation type="submission" date="2020-11" db="EMBL/GenBank/DDBJ databases">
        <authorList>
            <person name="Wallbank WR R."/>
            <person name="Pardo Diaz C."/>
            <person name="Kozak K."/>
            <person name="Martin S."/>
            <person name="Jiggins C."/>
            <person name="Moest M."/>
            <person name="Warren A I."/>
            <person name="Generalovic N T."/>
            <person name="Byers J.R.P. K."/>
            <person name="Montejo-Kovacevich G."/>
            <person name="Yen C E."/>
        </authorList>
    </citation>
    <scope>NUCLEOTIDE SEQUENCE [LARGE SCALE GENOMIC DNA]</scope>
</reference>
<dbReference type="EMBL" id="LR899011">
    <property type="protein sequence ID" value="CAD7085160.1"/>
    <property type="molecule type" value="Genomic_DNA"/>
</dbReference>
<keyword evidence="11 18" id="KW-1133">Transmembrane helix</keyword>